<keyword evidence="4" id="KW-1015">Disulfide bond</keyword>
<dbReference type="Gene3D" id="2.40.10.10">
    <property type="entry name" value="Trypsin-like serine proteases"/>
    <property type="match status" value="1"/>
</dbReference>
<gene>
    <name evidence="9" type="ORF">Q5P01_010234</name>
</gene>
<dbReference type="InterPro" id="IPR043504">
    <property type="entry name" value="Peptidase_S1_PA_chymotrypsin"/>
</dbReference>
<feature type="domain" description="Peptidase S1" evidence="8">
    <location>
        <begin position="255"/>
        <end position="490"/>
    </location>
</feature>
<dbReference type="InterPro" id="IPR002172">
    <property type="entry name" value="LDrepeatLR_classA_rpt"/>
</dbReference>
<dbReference type="SMART" id="SM00020">
    <property type="entry name" value="Tryp_SPc"/>
    <property type="match status" value="1"/>
</dbReference>
<dbReference type="InterPro" id="IPR001190">
    <property type="entry name" value="SRCR"/>
</dbReference>
<dbReference type="CDD" id="cd00190">
    <property type="entry name" value="Tryp_SPc"/>
    <property type="match status" value="1"/>
</dbReference>
<dbReference type="Pfam" id="PF15494">
    <property type="entry name" value="SRCR_2"/>
    <property type="match status" value="1"/>
</dbReference>
<dbReference type="PANTHER" id="PTHR24252:SF27">
    <property type="entry name" value="TRANSMEMBRANE PROTEASE SERINE 3-LIKE"/>
    <property type="match status" value="1"/>
</dbReference>
<dbReference type="GO" id="GO:0016020">
    <property type="term" value="C:membrane"/>
    <property type="evidence" value="ECO:0007669"/>
    <property type="project" value="InterPro"/>
</dbReference>
<evidence type="ECO:0000259" key="8">
    <source>
        <dbReference type="PROSITE" id="PS50240"/>
    </source>
</evidence>
<keyword evidence="5" id="KW-0325">Glycoprotein</keyword>
<dbReference type="AlphaFoldDB" id="A0AA88N1S4"/>
<sequence length="494" mass="53865">MEKHETNEPPPPYYAFAVPTQPPQPYGEVGYGVSPHLTPPTQSHYIPQYPPPVAVHQVAPLNISPSAKRKRCCDCNTRCYAGSGGTVTVLALVGLAIWIGVRYGTNLANTVIHYEEEDGHRSENPQLTKYETCPSNAVQCDGIRDCQLGTDETNCVRFGEDNGLQVKTAQDNRFLPVCYQGWDQSIADQTCAQLGFRKSFFSKAVQSQDSAGLTLSHRLPLPIQGLVKVSSSCAGQKSVSLQCVDCGQQQAVSRIIGGSVSKMGQWPWQLSLFFRGLHTCGGILITPDFALTAAHCFPRSNSMALSPENWKVYAAIISLDRLTTAYQLKKILLNENYNNKTNDQDVALLKLTSPVFVSDKVMPVCLPAFDKQFLPGTKCWTTGFGTTVAGSGIVSRNLMEVSVNIIDHQLCSNRLVYGTSITKNMICAGDMEGGKDACQGDSGGPLVCQSDGRWYLVGITSWGAGCGEKNKPGVYTRVTSVLPWIYSNMQLERP</sequence>
<dbReference type="InterPro" id="IPR009003">
    <property type="entry name" value="Peptidase_S1_PA"/>
</dbReference>
<dbReference type="FunFam" id="2.40.10.10:FF:000003">
    <property type="entry name" value="Transmembrane serine protease 3"/>
    <property type="match status" value="1"/>
</dbReference>
<keyword evidence="2 6" id="KW-0378">Hydrolase</keyword>
<dbReference type="Proteomes" id="UP001187415">
    <property type="component" value="Unassembled WGS sequence"/>
</dbReference>
<dbReference type="PRINTS" id="PR00722">
    <property type="entry name" value="CHYMOTRYPSIN"/>
</dbReference>
<evidence type="ECO:0000256" key="3">
    <source>
        <dbReference type="ARBA" id="ARBA00022825"/>
    </source>
</evidence>
<name>A0AA88N1S4_CHASR</name>
<dbReference type="PROSITE" id="PS00135">
    <property type="entry name" value="TRYPSIN_SER"/>
    <property type="match status" value="1"/>
</dbReference>
<dbReference type="PROSITE" id="PS50240">
    <property type="entry name" value="TRYPSIN_DOM"/>
    <property type="match status" value="1"/>
</dbReference>
<comment type="caution">
    <text evidence="9">The sequence shown here is derived from an EMBL/GenBank/DDBJ whole genome shotgun (WGS) entry which is preliminary data.</text>
</comment>
<dbReference type="InterPro" id="IPR001314">
    <property type="entry name" value="Peptidase_S1A"/>
</dbReference>
<evidence type="ECO:0000256" key="1">
    <source>
        <dbReference type="ARBA" id="ARBA00022670"/>
    </source>
</evidence>
<evidence type="ECO:0000256" key="2">
    <source>
        <dbReference type="ARBA" id="ARBA00022801"/>
    </source>
</evidence>
<evidence type="ECO:0000256" key="6">
    <source>
        <dbReference type="RuleBase" id="RU363034"/>
    </source>
</evidence>
<evidence type="ECO:0000313" key="9">
    <source>
        <dbReference type="EMBL" id="KAK2847235.1"/>
    </source>
</evidence>
<dbReference type="PROSITE" id="PS00134">
    <property type="entry name" value="TRYPSIN_HIS"/>
    <property type="match status" value="1"/>
</dbReference>
<keyword evidence="7" id="KW-0812">Transmembrane</keyword>
<dbReference type="InterPro" id="IPR001254">
    <property type="entry name" value="Trypsin_dom"/>
</dbReference>
<dbReference type="InterPro" id="IPR036055">
    <property type="entry name" value="LDL_receptor-like_sf"/>
</dbReference>
<evidence type="ECO:0000256" key="4">
    <source>
        <dbReference type="ARBA" id="ARBA00023157"/>
    </source>
</evidence>
<dbReference type="InterPro" id="IPR036772">
    <property type="entry name" value="SRCR-like_dom_sf"/>
</dbReference>
<proteinExistence type="predicted"/>
<keyword evidence="1 6" id="KW-0645">Protease</keyword>
<evidence type="ECO:0000313" key="10">
    <source>
        <dbReference type="Proteomes" id="UP001187415"/>
    </source>
</evidence>
<evidence type="ECO:0000256" key="7">
    <source>
        <dbReference type="SAM" id="Phobius"/>
    </source>
</evidence>
<dbReference type="SUPFAM" id="SSF56487">
    <property type="entry name" value="SRCR-like"/>
    <property type="match status" value="1"/>
</dbReference>
<reference evidence="9" key="1">
    <citation type="submission" date="2023-07" db="EMBL/GenBank/DDBJ databases">
        <title>Chromosome-level Genome Assembly of Striped Snakehead (Channa striata).</title>
        <authorList>
            <person name="Liu H."/>
        </authorList>
    </citation>
    <scope>NUCLEOTIDE SEQUENCE</scope>
    <source>
        <strain evidence="9">Gz</strain>
        <tissue evidence="9">Muscle</tissue>
    </source>
</reference>
<feature type="transmembrane region" description="Helical" evidence="7">
    <location>
        <begin position="79"/>
        <end position="101"/>
    </location>
</feature>
<dbReference type="SUPFAM" id="SSF50494">
    <property type="entry name" value="Trypsin-like serine proteases"/>
    <property type="match status" value="1"/>
</dbReference>
<evidence type="ECO:0000256" key="5">
    <source>
        <dbReference type="ARBA" id="ARBA00023180"/>
    </source>
</evidence>
<dbReference type="SUPFAM" id="SSF57424">
    <property type="entry name" value="LDL receptor-like module"/>
    <property type="match status" value="1"/>
</dbReference>
<dbReference type="PANTHER" id="PTHR24252">
    <property type="entry name" value="ACROSIN-RELATED"/>
    <property type="match status" value="1"/>
</dbReference>
<dbReference type="CDD" id="cd00112">
    <property type="entry name" value="LDLa"/>
    <property type="match status" value="1"/>
</dbReference>
<accession>A0AA88N1S4</accession>
<dbReference type="InterPro" id="IPR033116">
    <property type="entry name" value="TRYPSIN_SER"/>
</dbReference>
<keyword evidence="3 6" id="KW-0720">Serine protease</keyword>
<keyword evidence="10" id="KW-1185">Reference proteome</keyword>
<dbReference type="GO" id="GO:0006508">
    <property type="term" value="P:proteolysis"/>
    <property type="evidence" value="ECO:0007669"/>
    <property type="project" value="UniProtKB-KW"/>
</dbReference>
<dbReference type="InterPro" id="IPR018114">
    <property type="entry name" value="TRYPSIN_HIS"/>
</dbReference>
<keyword evidence="7" id="KW-0472">Membrane</keyword>
<dbReference type="EMBL" id="JAUPFM010000007">
    <property type="protein sequence ID" value="KAK2847235.1"/>
    <property type="molecule type" value="Genomic_DNA"/>
</dbReference>
<dbReference type="Pfam" id="PF00089">
    <property type="entry name" value="Trypsin"/>
    <property type="match status" value="1"/>
</dbReference>
<organism evidence="9 10">
    <name type="scientific">Channa striata</name>
    <name type="common">Snakehead murrel</name>
    <name type="synonym">Ophicephalus striatus</name>
    <dbReference type="NCBI Taxonomy" id="64152"/>
    <lineage>
        <taxon>Eukaryota</taxon>
        <taxon>Metazoa</taxon>
        <taxon>Chordata</taxon>
        <taxon>Craniata</taxon>
        <taxon>Vertebrata</taxon>
        <taxon>Euteleostomi</taxon>
        <taxon>Actinopterygii</taxon>
        <taxon>Neopterygii</taxon>
        <taxon>Teleostei</taxon>
        <taxon>Neoteleostei</taxon>
        <taxon>Acanthomorphata</taxon>
        <taxon>Anabantaria</taxon>
        <taxon>Anabantiformes</taxon>
        <taxon>Channoidei</taxon>
        <taxon>Channidae</taxon>
        <taxon>Channa</taxon>
    </lineage>
</organism>
<dbReference type="GO" id="GO:0004252">
    <property type="term" value="F:serine-type endopeptidase activity"/>
    <property type="evidence" value="ECO:0007669"/>
    <property type="project" value="InterPro"/>
</dbReference>
<protein>
    <recommendedName>
        <fullName evidence="8">Peptidase S1 domain-containing protein</fullName>
    </recommendedName>
</protein>
<keyword evidence="7" id="KW-1133">Transmembrane helix</keyword>